<comment type="caution">
    <text evidence="2">The sequence shown here is derived from an EMBL/GenBank/DDBJ whole genome shotgun (WGS) entry which is preliminary data.</text>
</comment>
<name>A0ABD3TCQ1_9LAMI</name>
<dbReference type="Gene3D" id="2.40.50.140">
    <property type="entry name" value="Nucleic acid-binding proteins"/>
    <property type="match status" value="1"/>
</dbReference>
<feature type="domain" description="Replication factor A C-terminal" evidence="1">
    <location>
        <begin position="4"/>
        <end position="129"/>
    </location>
</feature>
<dbReference type="InterPro" id="IPR013955">
    <property type="entry name" value="Rep_factor-A_C"/>
</dbReference>
<gene>
    <name evidence="2" type="ORF">ACJIZ3_008899</name>
</gene>
<sequence length="178" mass="20287">MVINTEQKYYYMACKKCFSSVDADHNYEYTCAMCGEKTQSKPSFVVERIYLCVFDSTGSLSVTVFGTPVISLMQMDSEMCMSLSDKGEPVTAEWVNNKLAGKIFYMKIRRKENTFGVHIQQQYTVTNLRLKETPETIENTKVTSVLKDVDAVDEISVVFLYGAIQKNKNLFSLLVFLL</sequence>
<dbReference type="AlphaFoldDB" id="A0ABD3TCQ1"/>
<keyword evidence="3" id="KW-1185">Reference proteome</keyword>
<accession>A0ABD3TCQ1</accession>
<organism evidence="2 3">
    <name type="scientific">Penstemon smallii</name>
    <dbReference type="NCBI Taxonomy" id="265156"/>
    <lineage>
        <taxon>Eukaryota</taxon>
        <taxon>Viridiplantae</taxon>
        <taxon>Streptophyta</taxon>
        <taxon>Embryophyta</taxon>
        <taxon>Tracheophyta</taxon>
        <taxon>Spermatophyta</taxon>
        <taxon>Magnoliopsida</taxon>
        <taxon>eudicotyledons</taxon>
        <taxon>Gunneridae</taxon>
        <taxon>Pentapetalae</taxon>
        <taxon>asterids</taxon>
        <taxon>lamiids</taxon>
        <taxon>Lamiales</taxon>
        <taxon>Plantaginaceae</taxon>
        <taxon>Cheloneae</taxon>
        <taxon>Penstemon</taxon>
    </lineage>
</organism>
<dbReference type="Pfam" id="PF08646">
    <property type="entry name" value="Rep_fac-A_C"/>
    <property type="match status" value="1"/>
</dbReference>
<evidence type="ECO:0000313" key="3">
    <source>
        <dbReference type="Proteomes" id="UP001634393"/>
    </source>
</evidence>
<dbReference type="Proteomes" id="UP001634393">
    <property type="component" value="Unassembled WGS sequence"/>
</dbReference>
<evidence type="ECO:0000313" key="2">
    <source>
        <dbReference type="EMBL" id="KAL3834163.1"/>
    </source>
</evidence>
<protein>
    <recommendedName>
        <fullName evidence="1">Replication factor A C-terminal domain-containing protein</fullName>
    </recommendedName>
</protein>
<dbReference type="InterPro" id="IPR012340">
    <property type="entry name" value="NA-bd_OB-fold"/>
</dbReference>
<reference evidence="2 3" key="1">
    <citation type="submission" date="2024-12" db="EMBL/GenBank/DDBJ databases">
        <title>The unique morphological basis and parallel evolutionary history of personate flowers in Penstemon.</title>
        <authorList>
            <person name="Depatie T.H."/>
            <person name="Wessinger C.A."/>
        </authorList>
    </citation>
    <scope>NUCLEOTIDE SEQUENCE [LARGE SCALE GENOMIC DNA]</scope>
    <source>
        <strain evidence="2">WTNN_2</strain>
        <tissue evidence="2">Leaf</tissue>
    </source>
</reference>
<dbReference type="EMBL" id="JBJXBP010000004">
    <property type="protein sequence ID" value="KAL3834163.1"/>
    <property type="molecule type" value="Genomic_DNA"/>
</dbReference>
<evidence type="ECO:0000259" key="1">
    <source>
        <dbReference type="Pfam" id="PF08646"/>
    </source>
</evidence>
<dbReference type="SUPFAM" id="SSF50249">
    <property type="entry name" value="Nucleic acid-binding proteins"/>
    <property type="match status" value="1"/>
</dbReference>
<proteinExistence type="predicted"/>